<gene>
    <name evidence="9" type="ORF">SI7747_07009300</name>
</gene>
<dbReference type="SUPFAM" id="SSF109715">
    <property type="entry name" value="DEK C-terminal domain"/>
    <property type="match status" value="1"/>
</dbReference>
<feature type="compositionally biased region" description="Acidic residues" evidence="7">
    <location>
        <begin position="543"/>
        <end position="552"/>
    </location>
</feature>
<sequence>MSEPEKRAEVQVTTAANGTGPPEDTEALSEKRDEKESVIDKVGKEEKETGTNKSENVKMVEAADVNVGREECVEMDMDEEDKEKEKQREENEDEKAKNKAEVVNHEGTHDKSDLVEYGEAKEKSDVVKEEEKSGEKSEVTKEEEAKERSEVIKQDEEVEERVKLYSRTTRESEEKGEGVKGKNEQSKEDKELESEEKSEGKKRRSVMLKRGVKKLMRKRLKRRRKERGREGKRPETWDEGEGSERKDSGKTKRVLRTPRTASIDRPVRERKSVERLVETVEKWSTKDFLIEKDKERAKLKEKLEKYVKDKLLELCDVFDIPDSKPSSRKEDLVAKLVDFLAAPHAKTDPKLAEKEQKRSKTMDTSKSAINTTDTEEDDDEDGDGRGKTNGGEDGSEGDSEEDEYPKKGRGNRKKTPRKRGSSAKDAKPRRLPPLFNERVSSKKSDVVTPKKTPSPKAKTNEKRSTGKRTGRGKGKSSQAKESSPSEDELKDKICEILKEVDFNTATFTDILKKLSAYYKKDLTPRKALIKLMIQDELTKLADEAEDEDEEEDKADRKGPAGKKVKV</sequence>
<evidence type="ECO:0000256" key="2">
    <source>
        <dbReference type="ARBA" id="ARBA00022853"/>
    </source>
</evidence>
<dbReference type="AlphaFoldDB" id="A0A7I8IY44"/>
<dbReference type="GO" id="GO:0006325">
    <property type="term" value="P:chromatin organization"/>
    <property type="evidence" value="ECO:0007669"/>
    <property type="project" value="UniProtKB-KW"/>
</dbReference>
<feature type="compositionally biased region" description="Acidic residues" evidence="7">
    <location>
        <begin position="73"/>
        <end position="82"/>
    </location>
</feature>
<evidence type="ECO:0000256" key="6">
    <source>
        <dbReference type="ARBA" id="ARBA00023242"/>
    </source>
</evidence>
<keyword evidence="3" id="KW-0805">Transcription regulation</keyword>
<comment type="subcellular location">
    <subcellularLocation>
        <location evidence="1">Nucleus</location>
        <location evidence="1">Nucleolus</location>
    </subcellularLocation>
</comment>
<feature type="compositionally biased region" description="Basic and acidic residues" evidence="7">
    <location>
        <begin position="83"/>
        <end position="199"/>
    </location>
</feature>
<name>A0A7I8IY44_SPIIN</name>
<feature type="compositionally biased region" description="Basic and acidic residues" evidence="7">
    <location>
        <begin position="227"/>
        <end position="250"/>
    </location>
</feature>
<dbReference type="GO" id="GO:0005730">
    <property type="term" value="C:nucleolus"/>
    <property type="evidence" value="ECO:0007669"/>
    <property type="project" value="UniProtKB-SubCell"/>
</dbReference>
<dbReference type="GO" id="GO:0003677">
    <property type="term" value="F:DNA binding"/>
    <property type="evidence" value="ECO:0007669"/>
    <property type="project" value="UniProtKB-KW"/>
</dbReference>
<evidence type="ECO:0000256" key="3">
    <source>
        <dbReference type="ARBA" id="ARBA00023015"/>
    </source>
</evidence>
<evidence type="ECO:0000256" key="7">
    <source>
        <dbReference type="SAM" id="MobiDB-lite"/>
    </source>
</evidence>
<proteinExistence type="predicted"/>
<dbReference type="GO" id="GO:2000779">
    <property type="term" value="P:regulation of double-strand break repair"/>
    <property type="evidence" value="ECO:0007669"/>
    <property type="project" value="TreeGrafter"/>
</dbReference>
<evidence type="ECO:0000313" key="9">
    <source>
        <dbReference type="EMBL" id="CAA2623366.1"/>
    </source>
</evidence>
<dbReference type="GO" id="GO:0042393">
    <property type="term" value="F:histone binding"/>
    <property type="evidence" value="ECO:0007669"/>
    <property type="project" value="TreeGrafter"/>
</dbReference>
<dbReference type="Pfam" id="PF08766">
    <property type="entry name" value="DEK_C"/>
    <property type="match status" value="1"/>
</dbReference>
<protein>
    <recommendedName>
        <fullName evidence="8">DEK-C domain-containing protein</fullName>
    </recommendedName>
</protein>
<keyword evidence="2" id="KW-0156">Chromatin regulator</keyword>
<dbReference type="PANTHER" id="PTHR13468">
    <property type="entry name" value="DEK PROTEIN"/>
    <property type="match status" value="1"/>
</dbReference>
<evidence type="ECO:0000259" key="8">
    <source>
        <dbReference type="PROSITE" id="PS51998"/>
    </source>
</evidence>
<dbReference type="EMBL" id="CACRZD030000007">
    <property type="protein sequence ID" value="CAA6662915.1"/>
    <property type="molecule type" value="Genomic_DNA"/>
</dbReference>
<feature type="compositionally biased region" description="Basic residues" evidence="7">
    <location>
        <begin position="465"/>
        <end position="474"/>
    </location>
</feature>
<feature type="compositionally biased region" description="Basic residues" evidence="7">
    <location>
        <begin position="407"/>
        <end position="421"/>
    </location>
</feature>
<dbReference type="Gene3D" id="1.10.10.60">
    <property type="entry name" value="Homeodomain-like"/>
    <property type="match status" value="1"/>
</dbReference>
<feature type="domain" description="DEK-C" evidence="8">
    <location>
        <begin position="483"/>
        <end position="538"/>
    </location>
</feature>
<feature type="compositionally biased region" description="Acidic residues" evidence="7">
    <location>
        <begin position="373"/>
        <end position="382"/>
    </location>
</feature>
<keyword evidence="4" id="KW-0238">DNA-binding</keyword>
<keyword evidence="5" id="KW-0804">Transcription</keyword>
<dbReference type="Proteomes" id="UP001189122">
    <property type="component" value="Unassembled WGS sequence"/>
</dbReference>
<feature type="compositionally biased region" description="Basic and acidic residues" evidence="7">
    <location>
        <begin position="28"/>
        <end position="58"/>
    </location>
</feature>
<feature type="region of interest" description="Disordered" evidence="7">
    <location>
        <begin position="542"/>
        <end position="566"/>
    </location>
</feature>
<keyword evidence="6" id="KW-0539">Nucleus</keyword>
<evidence type="ECO:0000256" key="4">
    <source>
        <dbReference type="ARBA" id="ARBA00023125"/>
    </source>
</evidence>
<dbReference type="FunFam" id="1.10.10.60:FF:000220">
    <property type="entry name" value="DEK domain-containing chromatin associated protein"/>
    <property type="match status" value="1"/>
</dbReference>
<feature type="compositionally biased region" description="Basic residues" evidence="7">
    <location>
        <begin position="200"/>
        <end position="226"/>
    </location>
</feature>
<accession>A0A7I8IY44</accession>
<reference evidence="9 10" key="1">
    <citation type="submission" date="2019-12" db="EMBL/GenBank/DDBJ databases">
        <authorList>
            <person name="Scholz U."/>
            <person name="Mascher M."/>
            <person name="Fiebig A."/>
        </authorList>
    </citation>
    <scope>NUCLEOTIDE SEQUENCE</scope>
</reference>
<feature type="region of interest" description="Disordered" evidence="7">
    <location>
        <begin position="1"/>
        <end position="271"/>
    </location>
</feature>
<dbReference type="InterPro" id="IPR044198">
    <property type="entry name" value="DEK"/>
</dbReference>
<dbReference type="EMBL" id="LR743594">
    <property type="protein sequence ID" value="CAA2623366.1"/>
    <property type="molecule type" value="Genomic_DNA"/>
</dbReference>
<dbReference type="InterPro" id="IPR014876">
    <property type="entry name" value="DEK_C"/>
</dbReference>
<dbReference type="PANTHER" id="PTHR13468:SF23">
    <property type="entry name" value="EXPRESSED PROTEIN"/>
    <property type="match status" value="1"/>
</dbReference>
<organism evidence="9">
    <name type="scientific">Spirodela intermedia</name>
    <name type="common">Intermediate duckweed</name>
    <dbReference type="NCBI Taxonomy" id="51605"/>
    <lineage>
        <taxon>Eukaryota</taxon>
        <taxon>Viridiplantae</taxon>
        <taxon>Streptophyta</taxon>
        <taxon>Embryophyta</taxon>
        <taxon>Tracheophyta</taxon>
        <taxon>Spermatophyta</taxon>
        <taxon>Magnoliopsida</taxon>
        <taxon>Liliopsida</taxon>
        <taxon>Araceae</taxon>
        <taxon>Lemnoideae</taxon>
        <taxon>Spirodela</taxon>
    </lineage>
</organism>
<feature type="region of interest" description="Disordered" evidence="7">
    <location>
        <begin position="340"/>
        <end position="488"/>
    </location>
</feature>
<evidence type="ECO:0000256" key="1">
    <source>
        <dbReference type="ARBA" id="ARBA00004604"/>
    </source>
</evidence>
<dbReference type="PROSITE" id="PS51998">
    <property type="entry name" value="DEK_C"/>
    <property type="match status" value="1"/>
</dbReference>
<evidence type="ECO:0000313" key="10">
    <source>
        <dbReference type="Proteomes" id="UP001189122"/>
    </source>
</evidence>
<keyword evidence="10" id="KW-1185">Reference proteome</keyword>
<feature type="compositionally biased region" description="Acidic residues" evidence="7">
    <location>
        <begin position="393"/>
        <end position="403"/>
    </location>
</feature>
<feature type="compositionally biased region" description="Basic and acidic residues" evidence="7">
    <location>
        <begin position="345"/>
        <end position="363"/>
    </location>
</feature>
<evidence type="ECO:0000256" key="5">
    <source>
        <dbReference type="ARBA" id="ARBA00023163"/>
    </source>
</evidence>